<keyword evidence="1" id="KW-0175">Coiled coil</keyword>
<feature type="coiled-coil region" evidence="1">
    <location>
        <begin position="31"/>
        <end position="58"/>
    </location>
</feature>
<evidence type="ECO:0000256" key="1">
    <source>
        <dbReference type="SAM" id="Coils"/>
    </source>
</evidence>
<keyword evidence="2" id="KW-0378">Hydrolase</keyword>
<proteinExistence type="predicted"/>
<keyword evidence="2" id="KW-0255">Endonuclease</keyword>
<dbReference type="EMBL" id="BK016180">
    <property type="protein sequence ID" value="DAG00482.1"/>
    <property type="molecule type" value="Genomic_DNA"/>
</dbReference>
<accession>A0A8S5V157</accession>
<reference evidence="2" key="1">
    <citation type="journal article" date="2021" name="Proc. Natl. Acad. Sci. U.S.A.">
        <title>A Catalog of Tens of Thousands of Viruses from Human Metagenomes Reveals Hidden Associations with Chronic Diseases.</title>
        <authorList>
            <person name="Tisza M.J."/>
            <person name="Buck C.B."/>
        </authorList>
    </citation>
    <scope>NUCLEOTIDE SEQUENCE</scope>
    <source>
        <strain evidence="2">Ct3r22</strain>
    </source>
</reference>
<protein>
    <submittedName>
        <fullName evidence="2">Restriction endonuclease</fullName>
    </submittedName>
</protein>
<sequence>MGYIKKEKIENRPCVCCKTNYKIWNRIKWLCKDCDKKRKSVKTNRNSLEEESNNLQSIFEEIWNERTHYCYHCGVYLGNEFRPIFFSHILSRGAHPKLRCDKDNIVLACSQCHRIYDFGDRKKLKYQIPDEVIEKLIKKERNE</sequence>
<name>A0A8S5V157_9CAUD</name>
<organism evidence="2">
    <name type="scientific">Siphoviridae sp. ct3r22</name>
    <dbReference type="NCBI Taxonomy" id="2825325"/>
    <lineage>
        <taxon>Viruses</taxon>
        <taxon>Duplodnaviria</taxon>
        <taxon>Heunggongvirae</taxon>
        <taxon>Uroviricota</taxon>
        <taxon>Caudoviricetes</taxon>
    </lineage>
</organism>
<evidence type="ECO:0000313" key="2">
    <source>
        <dbReference type="EMBL" id="DAG00482.1"/>
    </source>
</evidence>
<keyword evidence="2" id="KW-0540">Nuclease</keyword>
<dbReference type="GO" id="GO:0004519">
    <property type="term" value="F:endonuclease activity"/>
    <property type="evidence" value="ECO:0007669"/>
    <property type="project" value="UniProtKB-KW"/>
</dbReference>